<dbReference type="eggNOG" id="COG2312">
    <property type="taxonomic scope" value="Bacteria"/>
</dbReference>
<dbReference type="InterPro" id="IPR045676">
    <property type="entry name" value="DUF6194"/>
</dbReference>
<dbReference type="STRING" id="536019.Mesop_2849"/>
<organism evidence="2 3">
    <name type="scientific">Mesorhizobium opportunistum (strain LMG 24607 / HAMBI 3007 / WSM2075)</name>
    <dbReference type="NCBI Taxonomy" id="536019"/>
    <lineage>
        <taxon>Bacteria</taxon>
        <taxon>Pseudomonadati</taxon>
        <taxon>Pseudomonadota</taxon>
        <taxon>Alphaproteobacteria</taxon>
        <taxon>Hyphomicrobiales</taxon>
        <taxon>Phyllobacteriaceae</taxon>
        <taxon>Mesorhizobium</taxon>
    </lineage>
</organism>
<name>F7Y4I7_MESOW</name>
<evidence type="ECO:0000313" key="2">
    <source>
        <dbReference type="EMBL" id="AEH87307.1"/>
    </source>
</evidence>
<dbReference type="EMBL" id="CP002279">
    <property type="protein sequence ID" value="AEH87307.1"/>
    <property type="molecule type" value="Genomic_DNA"/>
</dbReference>
<dbReference type="AlphaFoldDB" id="F7Y4I7"/>
<sequence length="136" mass="15827">MPIPLDTVKQDILALGSDLHIDTTTPDLFFFRGQERTMPFATIVTRDSDYDTFSKLDAEGDFRLNMGLSRGEFEALFPNHVTRKALDASQFDYAIRDSFFPHPHYGRMRWVSVVNPDILYPQCLDFLHHAFERARR</sequence>
<evidence type="ECO:0000313" key="3">
    <source>
        <dbReference type="Proteomes" id="UP000001623"/>
    </source>
</evidence>
<dbReference type="RefSeq" id="WP_013893998.1">
    <property type="nucleotide sequence ID" value="NC_015675.1"/>
</dbReference>
<proteinExistence type="predicted"/>
<protein>
    <recommendedName>
        <fullName evidence="1">DUF6194 domain-containing protein</fullName>
    </recommendedName>
</protein>
<dbReference type="Proteomes" id="UP000001623">
    <property type="component" value="Chromosome"/>
</dbReference>
<feature type="domain" description="DUF6194" evidence="1">
    <location>
        <begin position="24"/>
        <end position="136"/>
    </location>
</feature>
<accession>F7Y4I7</accession>
<evidence type="ECO:0000259" key="1">
    <source>
        <dbReference type="Pfam" id="PF19694"/>
    </source>
</evidence>
<reference evidence="2 3" key="1">
    <citation type="submission" date="2010-10" db="EMBL/GenBank/DDBJ databases">
        <title>Complete sequence of Mesorhizobium opportunistum WSM2075.</title>
        <authorList>
            <consortium name="US DOE Joint Genome Institute"/>
            <person name="Lucas S."/>
            <person name="Copeland A."/>
            <person name="Lapidus A."/>
            <person name="Cheng J.-F."/>
            <person name="Bruce D."/>
            <person name="Goodwin L."/>
            <person name="Pitluck S."/>
            <person name="Chertkov O."/>
            <person name="Misra M."/>
            <person name="Detter J.C."/>
            <person name="Han C."/>
            <person name="Tapia R."/>
            <person name="Land M."/>
            <person name="Hauser L."/>
            <person name="Kyrpides N."/>
            <person name="Ovchinnikova G."/>
            <person name="Mavrommatis K.M."/>
            <person name="Tiwari R.P."/>
            <person name="Howieson J.G."/>
            <person name="O'Hara G.W."/>
            <person name="Nandasena K.G."/>
            <person name="Woyke T."/>
        </authorList>
    </citation>
    <scope>NUCLEOTIDE SEQUENCE [LARGE SCALE GENOMIC DNA]</scope>
    <source>
        <strain evidence="3">LMG 24607 / HAMBI 3007 / WSM2075</strain>
    </source>
</reference>
<dbReference type="KEGG" id="mop:Mesop_2849"/>
<dbReference type="Pfam" id="PF19694">
    <property type="entry name" value="DUF6194"/>
    <property type="match status" value="1"/>
</dbReference>
<dbReference type="HOGENOM" id="CLU_141054_0_0_5"/>
<gene>
    <name evidence="2" type="ordered locus">Mesop_2849</name>
</gene>